<gene>
    <name evidence="3" type="ORF">SNEC2469_LOCUS10225</name>
</gene>
<evidence type="ECO:0000313" key="4">
    <source>
        <dbReference type="Proteomes" id="UP000601435"/>
    </source>
</evidence>
<keyword evidence="2" id="KW-0472">Membrane</keyword>
<evidence type="ECO:0000313" key="3">
    <source>
        <dbReference type="EMBL" id="CAE7378519.1"/>
    </source>
</evidence>
<dbReference type="AlphaFoldDB" id="A0A812QIJ3"/>
<feature type="transmembrane region" description="Helical" evidence="2">
    <location>
        <begin position="193"/>
        <end position="211"/>
    </location>
</feature>
<protein>
    <submittedName>
        <fullName evidence="3">Uncharacterized protein</fullName>
    </submittedName>
</protein>
<evidence type="ECO:0000256" key="1">
    <source>
        <dbReference type="SAM" id="MobiDB-lite"/>
    </source>
</evidence>
<feature type="region of interest" description="Disordered" evidence="1">
    <location>
        <begin position="499"/>
        <end position="528"/>
    </location>
</feature>
<dbReference type="OrthoDB" id="412944at2759"/>
<dbReference type="EMBL" id="CAJNJA010016317">
    <property type="protein sequence ID" value="CAE7378519.1"/>
    <property type="molecule type" value="Genomic_DNA"/>
</dbReference>
<name>A0A812QIJ3_9DINO</name>
<keyword evidence="2" id="KW-0812">Transmembrane</keyword>
<keyword evidence="2" id="KW-1133">Transmembrane helix</keyword>
<feature type="transmembrane region" description="Helical" evidence="2">
    <location>
        <begin position="354"/>
        <end position="377"/>
    </location>
</feature>
<feature type="transmembrane region" description="Helical" evidence="2">
    <location>
        <begin position="389"/>
        <end position="413"/>
    </location>
</feature>
<reference evidence="3" key="1">
    <citation type="submission" date="2021-02" db="EMBL/GenBank/DDBJ databases">
        <authorList>
            <person name="Dougan E. K."/>
            <person name="Rhodes N."/>
            <person name="Thang M."/>
            <person name="Chan C."/>
        </authorList>
    </citation>
    <scope>NUCLEOTIDE SEQUENCE</scope>
</reference>
<dbReference type="Proteomes" id="UP000601435">
    <property type="component" value="Unassembled WGS sequence"/>
</dbReference>
<feature type="compositionally biased region" description="Basic residues" evidence="1">
    <location>
        <begin position="499"/>
        <end position="508"/>
    </location>
</feature>
<accession>A0A812QIJ3</accession>
<feature type="transmembrane region" description="Helical" evidence="2">
    <location>
        <begin position="39"/>
        <end position="64"/>
    </location>
</feature>
<feature type="transmembrane region" description="Helical" evidence="2">
    <location>
        <begin position="109"/>
        <end position="130"/>
    </location>
</feature>
<feature type="transmembrane region" description="Helical" evidence="2">
    <location>
        <begin position="450"/>
        <end position="470"/>
    </location>
</feature>
<keyword evidence="4" id="KW-1185">Reference proteome</keyword>
<feature type="compositionally biased region" description="Polar residues" evidence="1">
    <location>
        <begin position="509"/>
        <end position="523"/>
    </location>
</feature>
<proteinExistence type="predicted"/>
<organism evidence="3 4">
    <name type="scientific">Symbiodinium necroappetens</name>
    <dbReference type="NCBI Taxonomy" id="1628268"/>
    <lineage>
        <taxon>Eukaryota</taxon>
        <taxon>Sar</taxon>
        <taxon>Alveolata</taxon>
        <taxon>Dinophyceae</taxon>
        <taxon>Suessiales</taxon>
        <taxon>Symbiodiniaceae</taxon>
        <taxon>Symbiodinium</taxon>
    </lineage>
</organism>
<evidence type="ECO:0000256" key="2">
    <source>
        <dbReference type="SAM" id="Phobius"/>
    </source>
</evidence>
<sequence>MMRESGDLSYAQVAPGAPDASIEYTDPRVFEWEQLGEPLFVFAYTAMVVGRQCLALAVVALQVFSTRIQKMLQADAKDFLMDCNPAIIGPLESYVCEATKAFVRCFPPVSIVVALMVASQLILCQRLFYLMIRHKVLVDFQNLAPYKDPMFWWVIITCVLALSHFIFHMICAEKMHAEHHNLQALLDGLKKDAVFFGLPAVFYIIFLYMSYDVEWLLLPLSKFWEEDPVWAQEVSSDLAFITENVARRTVLHGSSETALTVEDIAESLSVSAQQVPESEINDSRVGLLPRSGSRKPAGWISEQRQQRLQKTGKSAGKIGLGQFRSGLITRSWIGDLLLDYRLVDAKSREFRLAWILWVGITCLACLAAVTLLALQIAKDVQDIIRGQHADIVGTVVTSLNVLCMVAVVLRYLYEADTIAKSGWSVPTQERSASDPGKSLSFNSVQMLRQGMIRLPIFEVLCAVAALNWQARNNMATKAQRVQTASQRNTLPTIVRRISQRKSIRRNSSHNRMQQNEEAQQPRQASAPGRFHSHCVSDILSCTCLHCSHPSVQVGTWTWLEYHQWHKTRRKST</sequence>
<feature type="transmembrane region" description="Helical" evidence="2">
    <location>
        <begin position="150"/>
        <end position="172"/>
    </location>
</feature>
<comment type="caution">
    <text evidence="3">The sequence shown here is derived from an EMBL/GenBank/DDBJ whole genome shotgun (WGS) entry which is preliminary data.</text>
</comment>